<reference evidence="2" key="1">
    <citation type="journal article" date="2023" name="Plant J.">
        <title>The genome of the king protea, Protea cynaroides.</title>
        <authorList>
            <person name="Chang J."/>
            <person name="Duong T.A."/>
            <person name="Schoeman C."/>
            <person name="Ma X."/>
            <person name="Roodt D."/>
            <person name="Barker N."/>
            <person name="Li Z."/>
            <person name="Van de Peer Y."/>
            <person name="Mizrachi E."/>
        </authorList>
    </citation>
    <scope>NUCLEOTIDE SEQUENCE</scope>
    <source>
        <tissue evidence="2">Young leaves</tissue>
    </source>
</reference>
<feature type="signal peptide" evidence="1">
    <location>
        <begin position="1"/>
        <end position="33"/>
    </location>
</feature>
<dbReference type="EMBL" id="JAMYWD010000009">
    <property type="protein sequence ID" value="KAJ4960483.1"/>
    <property type="molecule type" value="Genomic_DNA"/>
</dbReference>
<dbReference type="AlphaFoldDB" id="A0A9Q0K3U9"/>
<evidence type="ECO:0000313" key="2">
    <source>
        <dbReference type="EMBL" id="KAJ4960483.1"/>
    </source>
</evidence>
<evidence type="ECO:0000313" key="3">
    <source>
        <dbReference type="Proteomes" id="UP001141806"/>
    </source>
</evidence>
<organism evidence="2 3">
    <name type="scientific">Protea cynaroides</name>
    <dbReference type="NCBI Taxonomy" id="273540"/>
    <lineage>
        <taxon>Eukaryota</taxon>
        <taxon>Viridiplantae</taxon>
        <taxon>Streptophyta</taxon>
        <taxon>Embryophyta</taxon>
        <taxon>Tracheophyta</taxon>
        <taxon>Spermatophyta</taxon>
        <taxon>Magnoliopsida</taxon>
        <taxon>Proteales</taxon>
        <taxon>Proteaceae</taxon>
        <taxon>Protea</taxon>
    </lineage>
</organism>
<comment type="caution">
    <text evidence="2">The sequence shown here is derived from an EMBL/GenBank/DDBJ whole genome shotgun (WGS) entry which is preliminary data.</text>
</comment>
<protein>
    <recommendedName>
        <fullName evidence="4">Secreted protein</fullName>
    </recommendedName>
</protein>
<evidence type="ECO:0008006" key="4">
    <source>
        <dbReference type="Google" id="ProtNLM"/>
    </source>
</evidence>
<feature type="chain" id="PRO_5040506231" description="Secreted protein" evidence="1">
    <location>
        <begin position="34"/>
        <end position="105"/>
    </location>
</feature>
<gene>
    <name evidence="2" type="ORF">NE237_020393</name>
</gene>
<accession>A0A9Q0K3U9</accession>
<keyword evidence="1" id="KW-0732">Signal</keyword>
<proteinExistence type="predicted"/>
<dbReference type="Proteomes" id="UP001141806">
    <property type="component" value="Unassembled WGS sequence"/>
</dbReference>
<name>A0A9Q0K3U9_9MAGN</name>
<keyword evidence="3" id="KW-1185">Reference proteome</keyword>
<sequence length="105" mass="11428">MLIVLGLGPSVVNWLGLATVLLSCANRFDATTGEEVNLMEIITITCPVGSGLISDGRRCEFSVRSKSSSLSTVRNENPKEGFAVKCDGERGEEKQQRRLHTSVIF</sequence>
<evidence type="ECO:0000256" key="1">
    <source>
        <dbReference type="SAM" id="SignalP"/>
    </source>
</evidence>